<keyword evidence="3" id="KW-0804">Transcription</keyword>
<sequence>MYCGSGGQTGQYQFDRLTRTGATTVGRLDQPAWRAAEEAATVIDKSSGVPAYRQVATAIRAKIDSGEYAPGTPIPSERVLVDQYGVSRPTIRDAIALLRQEGALIAEHGRGVFVRPRTTVVRLSRSRLSREARSANRGAFLGDATAGGFTPSTTMKVRFDPADERTAELLGIDAGEEVTVRDRVMRADGLAVMIAVSRLPRSVTRGTAIEVVDTGPGGAYARLEESGHRLDHFEEIVSARMPTPEEASILQPSSGVPVIRVTRVAYAADRAVEVNDMTMAGDRYELIYHIPAD</sequence>
<comment type="caution">
    <text evidence="5">The sequence shown here is derived from an EMBL/GenBank/DDBJ whole genome shotgun (WGS) entry which is preliminary data.</text>
</comment>
<dbReference type="InterPro" id="IPR000524">
    <property type="entry name" value="Tscrpt_reg_HTH_GntR"/>
</dbReference>
<evidence type="ECO:0000259" key="4">
    <source>
        <dbReference type="PROSITE" id="PS50949"/>
    </source>
</evidence>
<dbReference type="GO" id="GO:0003677">
    <property type="term" value="F:DNA binding"/>
    <property type="evidence" value="ECO:0007669"/>
    <property type="project" value="UniProtKB-KW"/>
</dbReference>
<evidence type="ECO:0000256" key="3">
    <source>
        <dbReference type="ARBA" id="ARBA00023163"/>
    </source>
</evidence>
<dbReference type="Proteomes" id="UP000552097">
    <property type="component" value="Unassembled WGS sequence"/>
</dbReference>
<dbReference type="InterPro" id="IPR036390">
    <property type="entry name" value="WH_DNA-bd_sf"/>
</dbReference>
<dbReference type="GO" id="GO:0045892">
    <property type="term" value="P:negative regulation of DNA-templated transcription"/>
    <property type="evidence" value="ECO:0007669"/>
    <property type="project" value="TreeGrafter"/>
</dbReference>
<keyword evidence="6" id="KW-1185">Reference proteome</keyword>
<accession>A0A7W9HLJ0</accession>
<dbReference type="CDD" id="cd07377">
    <property type="entry name" value="WHTH_GntR"/>
    <property type="match status" value="1"/>
</dbReference>
<feature type="domain" description="HTH gntR-type" evidence="4">
    <location>
        <begin position="49"/>
        <end position="117"/>
    </location>
</feature>
<name>A0A7W9HLJ0_9PSEU</name>
<keyword evidence="1" id="KW-0805">Transcription regulation</keyword>
<evidence type="ECO:0000313" key="6">
    <source>
        <dbReference type="Proteomes" id="UP000552097"/>
    </source>
</evidence>
<dbReference type="PRINTS" id="PR00035">
    <property type="entry name" value="HTHGNTR"/>
</dbReference>
<dbReference type="SMART" id="SM00345">
    <property type="entry name" value="HTH_GNTR"/>
    <property type="match status" value="1"/>
</dbReference>
<evidence type="ECO:0000313" key="5">
    <source>
        <dbReference type="EMBL" id="MBB5804517.1"/>
    </source>
</evidence>
<organism evidence="5 6">
    <name type="scientific">Saccharothrix ecbatanensis</name>
    <dbReference type="NCBI Taxonomy" id="1105145"/>
    <lineage>
        <taxon>Bacteria</taxon>
        <taxon>Bacillati</taxon>
        <taxon>Actinomycetota</taxon>
        <taxon>Actinomycetes</taxon>
        <taxon>Pseudonocardiales</taxon>
        <taxon>Pseudonocardiaceae</taxon>
        <taxon>Saccharothrix</taxon>
    </lineage>
</organism>
<dbReference type="PANTHER" id="PTHR44846">
    <property type="entry name" value="MANNOSYL-D-GLYCERATE TRANSPORT/METABOLISM SYSTEM REPRESSOR MNGR-RELATED"/>
    <property type="match status" value="1"/>
</dbReference>
<dbReference type="InterPro" id="IPR050679">
    <property type="entry name" value="Bact_HTH_transcr_reg"/>
</dbReference>
<dbReference type="PANTHER" id="PTHR44846:SF17">
    <property type="entry name" value="GNTR-FAMILY TRANSCRIPTIONAL REGULATOR"/>
    <property type="match status" value="1"/>
</dbReference>
<dbReference type="InterPro" id="IPR036388">
    <property type="entry name" value="WH-like_DNA-bd_sf"/>
</dbReference>
<dbReference type="GO" id="GO:0003700">
    <property type="term" value="F:DNA-binding transcription factor activity"/>
    <property type="evidence" value="ECO:0007669"/>
    <property type="project" value="InterPro"/>
</dbReference>
<proteinExistence type="predicted"/>
<dbReference type="AlphaFoldDB" id="A0A7W9HLJ0"/>
<protein>
    <submittedName>
        <fullName evidence="5">GntR family transcriptional regulator</fullName>
    </submittedName>
</protein>
<dbReference type="Pfam" id="PF07702">
    <property type="entry name" value="UTRA"/>
    <property type="match status" value="1"/>
</dbReference>
<dbReference type="Gene3D" id="1.10.10.10">
    <property type="entry name" value="Winged helix-like DNA-binding domain superfamily/Winged helix DNA-binding domain"/>
    <property type="match status" value="1"/>
</dbReference>
<dbReference type="InterPro" id="IPR011663">
    <property type="entry name" value="UTRA"/>
</dbReference>
<gene>
    <name evidence="5" type="ORF">F4560_004285</name>
</gene>
<keyword evidence="2" id="KW-0238">DNA-binding</keyword>
<dbReference type="InterPro" id="IPR028978">
    <property type="entry name" value="Chorismate_lyase_/UTRA_dom_sf"/>
</dbReference>
<dbReference type="SMART" id="SM00866">
    <property type="entry name" value="UTRA"/>
    <property type="match status" value="1"/>
</dbReference>
<dbReference type="SUPFAM" id="SSF46785">
    <property type="entry name" value="Winged helix' DNA-binding domain"/>
    <property type="match status" value="1"/>
</dbReference>
<evidence type="ECO:0000256" key="2">
    <source>
        <dbReference type="ARBA" id="ARBA00023125"/>
    </source>
</evidence>
<evidence type="ECO:0000256" key="1">
    <source>
        <dbReference type="ARBA" id="ARBA00023015"/>
    </source>
</evidence>
<reference evidence="5 6" key="1">
    <citation type="submission" date="2020-08" db="EMBL/GenBank/DDBJ databases">
        <title>Sequencing the genomes of 1000 actinobacteria strains.</title>
        <authorList>
            <person name="Klenk H.-P."/>
        </authorList>
    </citation>
    <scope>NUCLEOTIDE SEQUENCE [LARGE SCALE GENOMIC DNA]</scope>
    <source>
        <strain evidence="5 6">DSM 45486</strain>
    </source>
</reference>
<dbReference type="PROSITE" id="PS50949">
    <property type="entry name" value="HTH_GNTR"/>
    <property type="match status" value="1"/>
</dbReference>
<dbReference type="Gene3D" id="3.40.1410.10">
    <property type="entry name" value="Chorismate lyase-like"/>
    <property type="match status" value="1"/>
</dbReference>
<dbReference type="Pfam" id="PF00392">
    <property type="entry name" value="GntR"/>
    <property type="match status" value="1"/>
</dbReference>
<dbReference type="EMBL" id="JACHMO010000001">
    <property type="protein sequence ID" value="MBB5804517.1"/>
    <property type="molecule type" value="Genomic_DNA"/>
</dbReference>
<dbReference type="SUPFAM" id="SSF64288">
    <property type="entry name" value="Chorismate lyase-like"/>
    <property type="match status" value="1"/>
</dbReference>